<dbReference type="GO" id="GO:0030170">
    <property type="term" value="F:pyridoxal phosphate binding"/>
    <property type="evidence" value="ECO:0007669"/>
    <property type="project" value="InterPro"/>
</dbReference>
<dbReference type="AlphaFoldDB" id="A0A516X349"/>
<gene>
    <name evidence="2" type="ORF">FO059_09260</name>
</gene>
<dbReference type="Proteomes" id="UP000317344">
    <property type="component" value="Chromosome"/>
</dbReference>
<sequence length="318" mass="34151">MRRAGSRRGRRRVRMSSADEHLRVTEIWRYPVKSLGGERLTSAQVHRDGLAGDHRWAIVDESNGTVASAKRTRVWGALLQCSARLDPGADPADPAALRITTPDGAESAGDDPATLARLSELCGRPLRLQYSSAVPPGGMTMEMEWAPETHEGMEKAIEYSSARAAQDAGSSVPVGAVPTGGGRGRYYDLAPVHIVTTSSVRRLIDDDTPIRAAVRRFRPNIVVGGDDWDDGYVEDTWLGGPIEAGALGLTPTIPVGRCVMVTLQHGTVERDRTALRRIAARHRRDVGYGTAPAPALGIYADVHRPATVEVGDAVRVGG</sequence>
<keyword evidence="3" id="KW-1185">Reference proteome</keyword>
<proteinExistence type="predicted"/>
<evidence type="ECO:0000313" key="3">
    <source>
        <dbReference type="Proteomes" id="UP000317344"/>
    </source>
</evidence>
<reference evidence="2 3" key="1">
    <citation type="submission" date="2019-07" db="EMBL/GenBank/DDBJ databases">
        <title>Tomitella cavernea sp. nov., an actinomycete isolated from soil.</title>
        <authorList>
            <person name="Cheng J."/>
        </authorList>
    </citation>
    <scope>NUCLEOTIDE SEQUENCE [LARGE SCALE GENOMIC DNA]</scope>
    <source>
        <strain evidence="2 3">HY188</strain>
    </source>
</reference>
<evidence type="ECO:0000313" key="2">
    <source>
        <dbReference type="EMBL" id="QDQ97478.1"/>
    </source>
</evidence>
<protein>
    <submittedName>
        <fullName evidence="2">MOSC domain-containing protein</fullName>
    </submittedName>
</protein>
<dbReference type="PROSITE" id="PS51340">
    <property type="entry name" value="MOSC"/>
    <property type="match status" value="1"/>
</dbReference>
<dbReference type="KEGG" id="toy:FO059_09260"/>
<dbReference type="Pfam" id="PF03473">
    <property type="entry name" value="MOSC"/>
    <property type="match status" value="1"/>
</dbReference>
<dbReference type="OrthoDB" id="9793178at2"/>
<dbReference type="GO" id="GO:0030151">
    <property type="term" value="F:molybdenum ion binding"/>
    <property type="evidence" value="ECO:0007669"/>
    <property type="project" value="InterPro"/>
</dbReference>
<dbReference type="EMBL" id="CP041765">
    <property type="protein sequence ID" value="QDQ97478.1"/>
    <property type="molecule type" value="Genomic_DNA"/>
</dbReference>
<dbReference type="InterPro" id="IPR011037">
    <property type="entry name" value="Pyrv_Knase-like_insert_dom_sf"/>
</dbReference>
<dbReference type="SUPFAM" id="SSF50800">
    <property type="entry name" value="PK beta-barrel domain-like"/>
    <property type="match status" value="1"/>
</dbReference>
<accession>A0A516X349</accession>
<reference evidence="2 3" key="2">
    <citation type="submission" date="2019-07" db="EMBL/GenBank/DDBJ databases">
        <authorList>
            <person name="Huang Y."/>
        </authorList>
    </citation>
    <scope>NUCLEOTIDE SEQUENCE [LARGE SCALE GENOMIC DNA]</scope>
    <source>
        <strain evidence="2 3">HY188</strain>
    </source>
</reference>
<evidence type="ECO:0000259" key="1">
    <source>
        <dbReference type="PROSITE" id="PS51340"/>
    </source>
</evidence>
<name>A0A516X349_9ACTN</name>
<feature type="domain" description="MOSC" evidence="1">
    <location>
        <begin position="162"/>
        <end position="317"/>
    </location>
</feature>
<dbReference type="InterPro" id="IPR005302">
    <property type="entry name" value="MoCF_Sase_C"/>
</dbReference>
<dbReference type="InterPro" id="IPR005303">
    <property type="entry name" value="MOCOS_middle"/>
</dbReference>
<organism evidence="2 3">
    <name type="scientific">Tomitella fengzijianii</name>
    <dbReference type="NCBI Taxonomy" id="2597660"/>
    <lineage>
        <taxon>Bacteria</taxon>
        <taxon>Bacillati</taxon>
        <taxon>Actinomycetota</taxon>
        <taxon>Actinomycetes</taxon>
        <taxon>Mycobacteriales</taxon>
        <taxon>Tomitella</taxon>
    </lineage>
</organism>
<dbReference type="Pfam" id="PF03476">
    <property type="entry name" value="MOSC_N"/>
    <property type="match status" value="1"/>
</dbReference>
<dbReference type="GO" id="GO:0003824">
    <property type="term" value="F:catalytic activity"/>
    <property type="evidence" value="ECO:0007669"/>
    <property type="project" value="InterPro"/>
</dbReference>